<dbReference type="AlphaFoldDB" id="A0A9P0BB34"/>
<feature type="region of interest" description="Disordered" evidence="1">
    <location>
        <begin position="1"/>
        <end position="21"/>
    </location>
</feature>
<evidence type="ECO:0000313" key="2">
    <source>
        <dbReference type="EMBL" id="CAH0558949.1"/>
    </source>
</evidence>
<reference evidence="2" key="1">
    <citation type="submission" date="2021-12" db="EMBL/GenBank/DDBJ databases">
        <authorList>
            <person name="King R."/>
        </authorList>
    </citation>
    <scope>NUCLEOTIDE SEQUENCE</scope>
</reference>
<evidence type="ECO:0000313" key="3">
    <source>
        <dbReference type="Proteomes" id="UP001154078"/>
    </source>
</evidence>
<feature type="region of interest" description="Disordered" evidence="1">
    <location>
        <begin position="101"/>
        <end position="131"/>
    </location>
</feature>
<feature type="compositionally biased region" description="Polar residues" evidence="1">
    <location>
        <begin position="117"/>
        <end position="131"/>
    </location>
</feature>
<gene>
    <name evidence="2" type="ORF">MELIAE_LOCUS9153</name>
</gene>
<name>A0A9P0BB34_BRAAE</name>
<proteinExistence type="predicted"/>
<dbReference type="OrthoDB" id="6348293at2759"/>
<sequence>MIDSTSSYKGSNEGAQDTSVRQLENLKHSLGKTLEIMKSQSAQYEDINGKQKAHSILNSKAKEDGKLLARIGQNVYSETTGPDGKATTKVRTDVDIPSKGIHKSVVQQLPDDEQDRTGNAQRRSPVSNRISTDFQNAVSKLDISNGVQYSPLDMAEYIFWTGDEKGVSLSIEEFLQDGLMSREEAISFLQEIKYNLEYLKSHYNQLGSSSRDHSKNSDGEEKQNNELERSSALYDKPELQTSFDINQLRQEAAKKRTSEPVMTKTAPIKLTRQEPDQDKTTEEEAMERLRMADFLYTQYSLEEVIYQLSKIMFVQGLTNGNLQSQRSLQKFTNFLEQEAEKGHISRNLEKKVLDILIASLSDTLIEQPEILNASQQGNDAAIHQNFIYKLLGINPDQESLKNAKIGNHASLGIPYKNQ</sequence>
<protein>
    <submittedName>
        <fullName evidence="2">Uncharacterized protein</fullName>
    </submittedName>
</protein>
<keyword evidence="3" id="KW-1185">Reference proteome</keyword>
<dbReference type="EMBL" id="OV121137">
    <property type="protein sequence ID" value="CAH0558949.1"/>
    <property type="molecule type" value="Genomic_DNA"/>
</dbReference>
<evidence type="ECO:0000256" key="1">
    <source>
        <dbReference type="SAM" id="MobiDB-lite"/>
    </source>
</evidence>
<dbReference type="Proteomes" id="UP001154078">
    <property type="component" value="Chromosome 6"/>
</dbReference>
<accession>A0A9P0BB34</accession>
<organism evidence="2 3">
    <name type="scientific">Brassicogethes aeneus</name>
    <name type="common">Rape pollen beetle</name>
    <name type="synonym">Meligethes aeneus</name>
    <dbReference type="NCBI Taxonomy" id="1431903"/>
    <lineage>
        <taxon>Eukaryota</taxon>
        <taxon>Metazoa</taxon>
        <taxon>Ecdysozoa</taxon>
        <taxon>Arthropoda</taxon>
        <taxon>Hexapoda</taxon>
        <taxon>Insecta</taxon>
        <taxon>Pterygota</taxon>
        <taxon>Neoptera</taxon>
        <taxon>Endopterygota</taxon>
        <taxon>Coleoptera</taxon>
        <taxon>Polyphaga</taxon>
        <taxon>Cucujiformia</taxon>
        <taxon>Nitidulidae</taxon>
        <taxon>Meligethinae</taxon>
        <taxon>Brassicogethes</taxon>
    </lineage>
</organism>
<feature type="region of interest" description="Disordered" evidence="1">
    <location>
        <begin position="207"/>
        <end position="233"/>
    </location>
</feature>
<feature type="compositionally biased region" description="Basic and acidic residues" evidence="1">
    <location>
        <begin position="210"/>
        <end position="229"/>
    </location>
</feature>